<evidence type="ECO:0000259" key="5">
    <source>
        <dbReference type="PROSITE" id="PS50977"/>
    </source>
</evidence>
<evidence type="ECO:0000256" key="1">
    <source>
        <dbReference type="ARBA" id="ARBA00023015"/>
    </source>
</evidence>
<feature type="domain" description="HTH tetR-type" evidence="5">
    <location>
        <begin position="5"/>
        <end position="65"/>
    </location>
</feature>
<feature type="DNA-binding region" description="H-T-H motif" evidence="4">
    <location>
        <begin position="28"/>
        <end position="47"/>
    </location>
</feature>
<evidence type="ECO:0000313" key="7">
    <source>
        <dbReference type="Proteomes" id="UP000218181"/>
    </source>
</evidence>
<keyword evidence="2 4" id="KW-0238">DNA-binding</keyword>
<dbReference type="AlphaFoldDB" id="A0A2A5RLI4"/>
<dbReference type="InterPro" id="IPR036271">
    <property type="entry name" value="Tet_transcr_reg_TetR-rel_C_sf"/>
</dbReference>
<dbReference type="OrthoDB" id="71867at2"/>
<evidence type="ECO:0000313" key="6">
    <source>
        <dbReference type="EMBL" id="PCS00169.1"/>
    </source>
</evidence>
<keyword evidence="3" id="KW-0804">Transcription</keyword>
<keyword evidence="1" id="KW-0805">Transcription regulation</keyword>
<reference evidence="6 7" key="1">
    <citation type="submission" date="2014-12" db="EMBL/GenBank/DDBJ databases">
        <title>Draft genome sequences of 10 type strains of Lactococcus.</title>
        <authorList>
            <person name="Sun Z."/>
            <person name="Zhong Z."/>
            <person name="Liu W."/>
            <person name="Zhang W."/>
            <person name="Zhang H."/>
        </authorList>
    </citation>
    <scope>NUCLEOTIDE SEQUENCE [LARGE SCALE GENOMIC DNA]</scope>
    <source>
        <strain evidence="6 7">JCM 16395</strain>
    </source>
</reference>
<dbReference type="Gene3D" id="1.10.10.60">
    <property type="entry name" value="Homeodomain-like"/>
    <property type="match status" value="1"/>
</dbReference>
<dbReference type="InterPro" id="IPR009057">
    <property type="entry name" value="Homeodomain-like_sf"/>
</dbReference>
<keyword evidence="7" id="KW-1185">Reference proteome</keyword>
<dbReference type="SUPFAM" id="SSF48498">
    <property type="entry name" value="Tetracyclin repressor-like, C-terminal domain"/>
    <property type="match status" value="1"/>
</dbReference>
<accession>A0A2A5RLI4</accession>
<protein>
    <submittedName>
        <fullName evidence="6">TetR family transcriptional regulator</fullName>
    </submittedName>
</protein>
<dbReference type="GO" id="GO:0003677">
    <property type="term" value="F:DNA binding"/>
    <property type="evidence" value="ECO:0007669"/>
    <property type="project" value="UniProtKB-UniRule"/>
</dbReference>
<dbReference type="SUPFAM" id="SSF46689">
    <property type="entry name" value="Homeodomain-like"/>
    <property type="match status" value="1"/>
</dbReference>
<dbReference type="PROSITE" id="PS50977">
    <property type="entry name" value="HTH_TETR_2"/>
    <property type="match status" value="1"/>
</dbReference>
<proteinExistence type="predicted"/>
<evidence type="ECO:0000256" key="2">
    <source>
        <dbReference type="ARBA" id="ARBA00023125"/>
    </source>
</evidence>
<comment type="caution">
    <text evidence="6">The sequence shown here is derived from an EMBL/GenBank/DDBJ whole genome shotgun (WGS) entry which is preliminary data.</text>
</comment>
<dbReference type="Gene3D" id="1.10.357.10">
    <property type="entry name" value="Tetracycline Repressor, domain 2"/>
    <property type="match status" value="1"/>
</dbReference>
<dbReference type="InterPro" id="IPR025996">
    <property type="entry name" value="MT1864/Rv1816-like_C"/>
</dbReference>
<dbReference type="Proteomes" id="UP000218181">
    <property type="component" value="Unassembled WGS sequence"/>
</dbReference>
<dbReference type="STRING" id="1291764.GCA_001311235_02851"/>
<dbReference type="Pfam" id="PF00440">
    <property type="entry name" value="TetR_N"/>
    <property type="match status" value="1"/>
</dbReference>
<gene>
    <name evidence="6" type="ORF">RT41_GL001480</name>
</gene>
<dbReference type="RefSeq" id="WP_096817964.1">
    <property type="nucleotide sequence ID" value="NZ_JXJU01000005.1"/>
</dbReference>
<dbReference type="InterPro" id="IPR001647">
    <property type="entry name" value="HTH_TetR"/>
</dbReference>
<name>A0A2A5RLI4_9LACT</name>
<evidence type="ECO:0000256" key="4">
    <source>
        <dbReference type="PROSITE-ProRule" id="PRU00335"/>
    </source>
</evidence>
<sequence length="187" mass="21796">MTRISLNQEKIVLATIDLASKIGLASVSFPRLAEYFSIKAPSLYNHFKNMEEVRVATAVHLQRILNHQLTQSMIAKNPVDALRAYAETYKSFAEEYAPVYELINMIRQSKNEELINLSNENIRLLRRSLENFNLESEEILHKSRMFRSELHGFITLSQLGYFQKDEATKEESFEYMVEQFLIPLESK</sequence>
<dbReference type="EMBL" id="JXJU01000005">
    <property type="protein sequence ID" value="PCS00169.1"/>
    <property type="molecule type" value="Genomic_DNA"/>
</dbReference>
<organism evidence="6 7">
    <name type="scientific">Lactococcus fujiensis JCM 16395</name>
    <dbReference type="NCBI Taxonomy" id="1291764"/>
    <lineage>
        <taxon>Bacteria</taxon>
        <taxon>Bacillati</taxon>
        <taxon>Bacillota</taxon>
        <taxon>Bacilli</taxon>
        <taxon>Lactobacillales</taxon>
        <taxon>Streptococcaceae</taxon>
        <taxon>Lactococcus</taxon>
    </lineage>
</organism>
<dbReference type="Pfam" id="PF13305">
    <property type="entry name" value="TetR_C_33"/>
    <property type="match status" value="1"/>
</dbReference>
<evidence type="ECO:0000256" key="3">
    <source>
        <dbReference type="ARBA" id="ARBA00023163"/>
    </source>
</evidence>